<sequence length="540" mass="58089">MKNRFFVWGMTCLLGLSMLSCDKVKEDLDILIKADDLIRYSVMVQVNEATGEIPEDLSISVVGEDADYVYDIAGNKELAISGGLITLGVHPKHEPVEGDPVRFSVKISGPDYVSMIVPVRIDKNQFSQIKELKIVNASTPPPTVAVAKEEAALASDGTPAEPITVSSPTNAVTNEVTSVTVPASTQFLNAAGTPVVGSSVSMSVVNYNTKSSETATLFPGGKLNATNVKGPENKNISAFFMPAGFASINFDVNGTAIKKFSQPINVAIEIDPQYKLLASNTTIKEGDKIAIWSYSEDTGDWQYEKEGTVSTANGKLLVPFTTDHLTVYSIAEYVETTDCTSPTAVFSASWLKQDTQPMTLEIWNEDLSKKLSSETIVVSDGLEVVLNDLPAFAVRYKVLSQGAEIASGSIADPCSGGQVNIILPAPAVPLVGITLSLTVKCPDKGTVIPPDFYLYYKNAGAPDTEYKLLGIVKQGKLSTTLLEVGKRYDFKAIYGDRKKFIGNHLIDKTDMSTTVGVNDNLGSVVPDQNRAILIEECSKL</sequence>
<dbReference type="EMBL" id="FZOQ01000037">
    <property type="protein sequence ID" value="SNT26476.1"/>
    <property type="molecule type" value="Genomic_DNA"/>
</dbReference>
<protein>
    <submittedName>
        <fullName evidence="1">Uncharacterized protein</fullName>
    </submittedName>
</protein>
<reference evidence="2" key="1">
    <citation type="submission" date="2017-06" db="EMBL/GenBank/DDBJ databases">
        <authorList>
            <person name="Varghese N."/>
            <person name="Submissions S."/>
        </authorList>
    </citation>
    <scope>NUCLEOTIDE SEQUENCE [LARGE SCALE GENOMIC DNA]</scope>
    <source>
        <strain evidence="2">NKM1</strain>
    </source>
</reference>
<evidence type="ECO:0000313" key="1">
    <source>
        <dbReference type="EMBL" id="SNT26476.1"/>
    </source>
</evidence>
<dbReference type="PROSITE" id="PS51257">
    <property type="entry name" value="PROKAR_LIPOPROTEIN"/>
    <property type="match status" value="1"/>
</dbReference>
<name>A0A239L783_9BACT</name>
<accession>A0A239L783</accession>
<keyword evidence="2" id="KW-1185">Reference proteome</keyword>
<evidence type="ECO:0000313" key="2">
    <source>
        <dbReference type="Proteomes" id="UP000198432"/>
    </source>
</evidence>
<organism evidence="1 2">
    <name type="scientific">Pontibacter ummariensis</name>
    <dbReference type="NCBI Taxonomy" id="1610492"/>
    <lineage>
        <taxon>Bacteria</taxon>
        <taxon>Pseudomonadati</taxon>
        <taxon>Bacteroidota</taxon>
        <taxon>Cytophagia</taxon>
        <taxon>Cytophagales</taxon>
        <taxon>Hymenobacteraceae</taxon>
        <taxon>Pontibacter</taxon>
    </lineage>
</organism>
<dbReference type="Proteomes" id="UP000198432">
    <property type="component" value="Unassembled WGS sequence"/>
</dbReference>
<dbReference type="OrthoDB" id="973569at2"/>
<proteinExistence type="predicted"/>
<dbReference type="AlphaFoldDB" id="A0A239L783"/>
<dbReference type="RefSeq" id="WP_089321715.1">
    <property type="nucleotide sequence ID" value="NZ_FZOQ01000037.1"/>
</dbReference>
<gene>
    <name evidence="1" type="ORF">SAMN06296052_13713</name>
</gene>